<dbReference type="GO" id="GO:0009733">
    <property type="term" value="P:response to auxin"/>
    <property type="evidence" value="ECO:0007669"/>
    <property type="project" value="InterPro"/>
</dbReference>
<comment type="similarity">
    <text evidence="1">Belongs to the ARG7 family.</text>
</comment>
<dbReference type="PANTHER" id="PTHR31929">
    <property type="entry name" value="SAUR-LIKE AUXIN-RESPONSIVE PROTEIN FAMILY-RELATED"/>
    <property type="match status" value="1"/>
</dbReference>
<keyword evidence="3" id="KW-1185">Reference proteome</keyword>
<evidence type="ECO:0000313" key="2">
    <source>
        <dbReference type="EnsemblPlants" id="AUR62016861-RA:cds"/>
    </source>
</evidence>
<reference evidence="2" key="2">
    <citation type="submission" date="2021-03" db="UniProtKB">
        <authorList>
            <consortium name="EnsemblPlants"/>
        </authorList>
    </citation>
    <scope>IDENTIFICATION</scope>
</reference>
<reference evidence="2" key="1">
    <citation type="journal article" date="2017" name="Nature">
        <title>The genome of Chenopodium quinoa.</title>
        <authorList>
            <person name="Jarvis D.E."/>
            <person name="Ho Y.S."/>
            <person name="Lightfoot D.J."/>
            <person name="Schmoeckel S.M."/>
            <person name="Li B."/>
            <person name="Borm T.J.A."/>
            <person name="Ohyanagi H."/>
            <person name="Mineta K."/>
            <person name="Michell C.T."/>
            <person name="Saber N."/>
            <person name="Kharbatia N.M."/>
            <person name="Rupper R.R."/>
            <person name="Sharp A.R."/>
            <person name="Dally N."/>
            <person name="Boughton B.A."/>
            <person name="Woo Y.H."/>
            <person name="Gao G."/>
            <person name="Schijlen E.G.W.M."/>
            <person name="Guo X."/>
            <person name="Momin A.A."/>
            <person name="Negrao S."/>
            <person name="Al-Babili S."/>
            <person name="Gehring C."/>
            <person name="Roessner U."/>
            <person name="Jung C."/>
            <person name="Murphy K."/>
            <person name="Arold S.T."/>
            <person name="Gojobori T."/>
            <person name="van der Linden C.G."/>
            <person name="van Loo E.N."/>
            <person name="Jellen E.N."/>
            <person name="Maughan P.J."/>
            <person name="Tester M."/>
        </authorList>
    </citation>
    <scope>NUCLEOTIDE SEQUENCE [LARGE SCALE GENOMIC DNA]</scope>
    <source>
        <strain evidence="2">cv. PI 614886</strain>
    </source>
</reference>
<name>A0A803LPI2_CHEQI</name>
<dbReference type="Pfam" id="PF02519">
    <property type="entry name" value="Auxin_inducible"/>
    <property type="match status" value="1"/>
</dbReference>
<dbReference type="InterPro" id="IPR003676">
    <property type="entry name" value="SAUR_fam"/>
</dbReference>
<evidence type="ECO:0000313" key="3">
    <source>
        <dbReference type="Proteomes" id="UP000596660"/>
    </source>
</evidence>
<dbReference type="Proteomes" id="UP000596660">
    <property type="component" value="Unplaced"/>
</dbReference>
<organism evidence="2 3">
    <name type="scientific">Chenopodium quinoa</name>
    <name type="common">Quinoa</name>
    <dbReference type="NCBI Taxonomy" id="63459"/>
    <lineage>
        <taxon>Eukaryota</taxon>
        <taxon>Viridiplantae</taxon>
        <taxon>Streptophyta</taxon>
        <taxon>Embryophyta</taxon>
        <taxon>Tracheophyta</taxon>
        <taxon>Spermatophyta</taxon>
        <taxon>Magnoliopsida</taxon>
        <taxon>eudicotyledons</taxon>
        <taxon>Gunneridae</taxon>
        <taxon>Pentapetalae</taxon>
        <taxon>Caryophyllales</taxon>
        <taxon>Chenopodiaceae</taxon>
        <taxon>Chenopodioideae</taxon>
        <taxon>Atripliceae</taxon>
        <taxon>Chenopodium</taxon>
    </lineage>
</organism>
<dbReference type="Gramene" id="AUR62016861-RA">
    <property type="protein sequence ID" value="AUR62016861-RA:cds"/>
    <property type="gene ID" value="AUR62016861"/>
</dbReference>
<sequence length="97" mass="10952">MISNSKQKIKLHKRRGGVPKGHLAVYVGANKEGKKRYVVPLSYLRYPAFQDLLGLAEEEFGFQHPTGGLTIPCDEETFIHVMNCQLNFFPSISCEIL</sequence>
<proteinExistence type="inferred from homology"/>
<dbReference type="AlphaFoldDB" id="A0A803LPI2"/>
<protein>
    <submittedName>
        <fullName evidence="2">Uncharacterized protein</fullName>
    </submittedName>
</protein>
<accession>A0A803LPI2</accession>
<evidence type="ECO:0000256" key="1">
    <source>
        <dbReference type="ARBA" id="ARBA00006974"/>
    </source>
</evidence>
<dbReference type="EnsemblPlants" id="AUR62016861-RA">
    <property type="protein sequence ID" value="AUR62016861-RA:cds"/>
    <property type="gene ID" value="AUR62016861"/>
</dbReference>
<dbReference type="OMA" id="KHHSGFF"/>